<feature type="transmembrane region" description="Helical" evidence="8">
    <location>
        <begin position="108"/>
        <end position="130"/>
    </location>
</feature>
<feature type="region of interest" description="Disordered" evidence="7">
    <location>
        <begin position="142"/>
        <end position="257"/>
    </location>
</feature>
<comment type="caution">
    <text evidence="9">The sequence shown here is derived from an EMBL/GenBank/DDBJ whole genome shotgun (WGS) entry which is preliminary data.</text>
</comment>
<evidence type="ECO:0000256" key="3">
    <source>
        <dbReference type="ARBA" id="ARBA00022475"/>
    </source>
</evidence>
<dbReference type="InterPro" id="IPR032808">
    <property type="entry name" value="DoxX"/>
</dbReference>
<dbReference type="PANTHER" id="PTHR33452:SF1">
    <property type="entry name" value="INNER MEMBRANE PROTEIN YPHA-RELATED"/>
    <property type="match status" value="1"/>
</dbReference>
<dbReference type="RefSeq" id="WP_253770824.1">
    <property type="nucleotide sequence ID" value="NZ_BAAAVE010000004.1"/>
</dbReference>
<keyword evidence="4 8" id="KW-0812">Transmembrane</keyword>
<feature type="compositionally biased region" description="Basic and acidic residues" evidence="7">
    <location>
        <begin position="217"/>
        <end position="232"/>
    </location>
</feature>
<reference evidence="9 10" key="1">
    <citation type="submission" date="2022-06" db="EMBL/GenBank/DDBJ databases">
        <title>Sequencing the genomes of 1000 actinobacteria strains.</title>
        <authorList>
            <person name="Klenk H.-P."/>
        </authorList>
    </citation>
    <scope>NUCLEOTIDE SEQUENCE [LARGE SCALE GENOMIC DNA]</scope>
    <source>
        <strain evidence="9 10">DSM 44170</strain>
    </source>
</reference>
<keyword evidence="6 8" id="KW-0472">Membrane</keyword>
<name>A0ABT1K241_9ACTN</name>
<keyword evidence="3" id="KW-1003">Cell membrane</keyword>
<keyword evidence="10" id="KW-1185">Reference proteome</keyword>
<feature type="transmembrane region" description="Helical" evidence="8">
    <location>
        <begin position="12"/>
        <end position="31"/>
    </location>
</feature>
<feature type="compositionally biased region" description="Low complexity" evidence="7">
    <location>
        <begin position="204"/>
        <end position="214"/>
    </location>
</feature>
<evidence type="ECO:0000256" key="1">
    <source>
        <dbReference type="ARBA" id="ARBA00004651"/>
    </source>
</evidence>
<protein>
    <submittedName>
        <fullName evidence="9">Oxidoreductase</fullName>
    </submittedName>
</protein>
<keyword evidence="5 8" id="KW-1133">Transmembrane helix</keyword>
<dbReference type="EMBL" id="JAMZEC010000001">
    <property type="protein sequence ID" value="MCP2347677.1"/>
    <property type="molecule type" value="Genomic_DNA"/>
</dbReference>
<dbReference type="InterPro" id="IPR051907">
    <property type="entry name" value="DoxX-like_oxidoreductase"/>
</dbReference>
<feature type="compositionally biased region" description="Pro residues" evidence="7">
    <location>
        <begin position="186"/>
        <end position="196"/>
    </location>
</feature>
<comment type="subcellular location">
    <subcellularLocation>
        <location evidence="1">Cell membrane</location>
        <topology evidence="1">Multi-pass membrane protein</topology>
    </subcellularLocation>
</comment>
<evidence type="ECO:0000256" key="4">
    <source>
        <dbReference type="ARBA" id="ARBA00022692"/>
    </source>
</evidence>
<dbReference type="Proteomes" id="UP001320766">
    <property type="component" value="Unassembled WGS sequence"/>
</dbReference>
<feature type="transmembrane region" description="Helical" evidence="8">
    <location>
        <begin position="51"/>
        <end position="70"/>
    </location>
</feature>
<evidence type="ECO:0000256" key="2">
    <source>
        <dbReference type="ARBA" id="ARBA00006679"/>
    </source>
</evidence>
<feature type="transmembrane region" description="Helical" evidence="8">
    <location>
        <begin position="77"/>
        <end position="96"/>
    </location>
</feature>
<dbReference type="Pfam" id="PF07681">
    <property type="entry name" value="DoxX"/>
    <property type="match status" value="1"/>
</dbReference>
<evidence type="ECO:0000313" key="9">
    <source>
        <dbReference type="EMBL" id="MCP2347677.1"/>
    </source>
</evidence>
<evidence type="ECO:0000256" key="8">
    <source>
        <dbReference type="SAM" id="Phobius"/>
    </source>
</evidence>
<evidence type="ECO:0000256" key="5">
    <source>
        <dbReference type="ARBA" id="ARBA00022989"/>
    </source>
</evidence>
<proteinExistence type="inferred from homology"/>
<evidence type="ECO:0000256" key="6">
    <source>
        <dbReference type="ARBA" id="ARBA00023136"/>
    </source>
</evidence>
<sequence length="257" mass="26493">MKRIVFDVAALISRVLIGVIFVASGLQKWQAGLGATSKMFTQSGVPLPQLAAAYATMAETLGGILLIIGLAVRLGSLALLVVLGGAFAFVHVGHGISSKTGGWEFVGALAATCVLLLALGGGRIGVDAVLSGWYRRRRTQKEAAVAPAGAGKAKAPKTAPTEPMYRGPIPAVPKAPPAPAEAATPPAEPAAPPAEPTQPMHRSAAPGDPGGPAAEDTTPRHPYGDQGRRPGDLNEEDMSDIDALFSEEHPTRKPPNR</sequence>
<dbReference type="PANTHER" id="PTHR33452">
    <property type="entry name" value="OXIDOREDUCTASE CATD-RELATED"/>
    <property type="match status" value="1"/>
</dbReference>
<evidence type="ECO:0000256" key="7">
    <source>
        <dbReference type="SAM" id="MobiDB-lite"/>
    </source>
</evidence>
<feature type="compositionally biased region" description="Low complexity" evidence="7">
    <location>
        <begin position="142"/>
        <end position="163"/>
    </location>
</feature>
<evidence type="ECO:0000313" key="10">
    <source>
        <dbReference type="Proteomes" id="UP001320766"/>
    </source>
</evidence>
<feature type="compositionally biased region" description="Pro residues" evidence="7">
    <location>
        <begin position="170"/>
        <end position="179"/>
    </location>
</feature>
<gene>
    <name evidence="9" type="ORF">HD595_003799</name>
</gene>
<comment type="similarity">
    <text evidence="2">Belongs to the DoxX family.</text>
</comment>
<organism evidence="9 10">
    <name type="scientific">Nonomuraea roseoviolacea subsp. carminata</name>
    <dbReference type="NCBI Taxonomy" id="160689"/>
    <lineage>
        <taxon>Bacteria</taxon>
        <taxon>Bacillati</taxon>
        <taxon>Actinomycetota</taxon>
        <taxon>Actinomycetes</taxon>
        <taxon>Streptosporangiales</taxon>
        <taxon>Streptosporangiaceae</taxon>
        <taxon>Nonomuraea</taxon>
    </lineage>
</organism>
<accession>A0ABT1K241</accession>